<sequence>MDDFSADDFQSLCVKINSVLKEQNTIQHPMSDFKQQADPQEVATRYTRGYQAWLADDYTAASSDFSWLTLCCPSEPRFHLALAAAMQMQQEYALALSAYAAALLLDANDPEPVYQMAVCLRALDKGADAREALQTAIEMSYLNPEYASTATKANRLLNEI</sequence>
<organism evidence="1 2">
    <name type="scientific">Yersinia intermedia</name>
    <dbReference type="NCBI Taxonomy" id="631"/>
    <lineage>
        <taxon>Bacteria</taxon>
        <taxon>Pseudomonadati</taxon>
        <taxon>Pseudomonadota</taxon>
        <taxon>Gammaproteobacteria</taxon>
        <taxon>Enterobacterales</taxon>
        <taxon>Yersiniaceae</taxon>
        <taxon>Yersinia</taxon>
    </lineage>
</organism>
<name>A0A0T9M229_YERIN</name>
<dbReference type="KEGG" id="yin:CH53_1425"/>
<protein>
    <submittedName>
        <fullName evidence="1">Secretion system chaperone SscB</fullName>
    </submittedName>
</protein>
<dbReference type="SUPFAM" id="SSF48452">
    <property type="entry name" value="TPR-like"/>
    <property type="match status" value="1"/>
</dbReference>
<dbReference type="EMBL" id="CPZJ01000004">
    <property type="protein sequence ID" value="CNF50518.1"/>
    <property type="molecule type" value="Genomic_DNA"/>
</dbReference>
<dbReference type="AlphaFoldDB" id="A0A0T9M229"/>
<gene>
    <name evidence="1" type="ORF">ERS008530_01383</name>
</gene>
<dbReference type="eggNOG" id="COG0457">
    <property type="taxonomic scope" value="Bacteria"/>
</dbReference>
<dbReference type="RefSeq" id="WP_042568724.1">
    <property type="nucleotide sequence ID" value="NZ_CABHXJ010000110.1"/>
</dbReference>
<evidence type="ECO:0000313" key="2">
    <source>
        <dbReference type="Proteomes" id="UP000038750"/>
    </source>
</evidence>
<evidence type="ECO:0000313" key="1">
    <source>
        <dbReference type="EMBL" id="CNF50518.1"/>
    </source>
</evidence>
<accession>A0A0T9M229</accession>
<dbReference type="Gene3D" id="1.25.40.10">
    <property type="entry name" value="Tetratricopeptide repeat domain"/>
    <property type="match status" value="1"/>
</dbReference>
<reference evidence="1 2" key="1">
    <citation type="submission" date="2015-03" db="EMBL/GenBank/DDBJ databases">
        <authorList>
            <person name="Murphy D."/>
        </authorList>
    </citation>
    <scope>NUCLEOTIDE SEQUENCE [LARGE SCALE GENOMIC DNA]</scope>
    <source>
        <strain evidence="1 2">BR165/97</strain>
    </source>
</reference>
<dbReference type="STRING" id="631.CH53_1425"/>
<dbReference type="InterPro" id="IPR011990">
    <property type="entry name" value="TPR-like_helical_dom_sf"/>
</dbReference>
<proteinExistence type="predicted"/>
<dbReference type="Proteomes" id="UP000038750">
    <property type="component" value="Unassembled WGS sequence"/>
</dbReference>
<dbReference type="OrthoDB" id="6480383at2"/>